<evidence type="ECO:0000313" key="3">
    <source>
        <dbReference type="EMBL" id="KAL0200829.1"/>
    </source>
</evidence>
<feature type="transmembrane region" description="Helical" evidence="2">
    <location>
        <begin position="15"/>
        <end position="35"/>
    </location>
</feature>
<sequence>KANILDSLDNTNVTIIGVTCGVVIILLTVSIIIQIKQPRKKYIIRRDEFDPTLLHEAFEPPHYELCTLRQATSSDAEVLPEDFPKLQRTSSKCIHGHHCGSQVSSTRGSRSDLSLRDAAAILSEMEPSIQPPFPLQVTPTVRRNILVMKHSYSHDGAEECDLDDEFYDGPTTSRGRAAMDRTVHR</sequence>
<comment type="caution">
    <text evidence="3">The sequence shown here is derived from an EMBL/GenBank/DDBJ whole genome shotgun (WGS) entry which is preliminary data.</text>
</comment>
<protein>
    <submittedName>
        <fullName evidence="3">Uncharacterized protein</fullName>
    </submittedName>
</protein>
<evidence type="ECO:0000313" key="4">
    <source>
        <dbReference type="Proteomes" id="UP001529510"/>
    </source>
</evidence>
<feature type="non-terminal residue" evidence="3">
    <location>
        <position position="185"/>
    </location>
</feature>
<organism evidence="3 4">
    <name type="scientific">Cirrhinus mrigala</name>
    <name type="common">Mrigala</name>
    <dbReference type="NCBI Taxonomy" id="683832"/>
    <lineage>
        <taxon>Eukaryota</taxon>
        <taxon>Metazoa</taxon>
        <taxon>Chordata</taxon>
        <taxon>Craniata</taxon>
        <taxon>Vertebrata</taxon>
        <taxon>Euteleostomi</taxon>
        <taxon>Actinopterygii</taxon>
        <taxon>Neopterygii</taxon>
        <taxon>Teleostei</taxon>
        <taxon>Ostariophysi</taxon>
        <taxon>Cypriniformes</taxon>
        <taxon>Cyprinidae</taxon>
        <taxon>Labeoninae</taxon>
        <taxon>Labeonini</taxon>
        <taxon>Cirrhinus</taxon>
    </lineage>
</organism>
<accession>A0ABD0RQS8</accession>
<evidence type="ECO:0000256" key="1">
    <source>
        <dbReference type="SAM" id="MobiDB-lite"/>
    </source>
</evidence>
<keyword evidence="2" id="KW-1133">Transmembrane helix</keyword>
<dbReference type="EMBL" id="JAMKFB020000002">
    <property type="protein sequence ID" value="KAL0200829.1"/>
    <property type="molecule type" value="Genomic_DNA"/>
</dbReference>
<name>A0ABD0RQS8_CIRMR</name>
<reference evidence="3 4" key="1">
    <citation type="submission" date="2024-05" db="EMBL/GenBank/DDBJ databases">
        <title>Genome sequencing and assembly of Indian major carp, Cirrhinus mrigala (Hamilton, 1822).</title>
        <authorList>
            <person name="Mohindra V."/>
            <person name="Chowdhury L.M."/>
            <person name="Lal K."/>
            <person name="Jena J.K."/>
        </authorList>
    </citation>
    <scope>NUCLEOTIDE SEQUENCE [LARGE SCALE GENOMIC DNA]</scope>
    <source>
        <strain evidence="3">CM1030</strain>
        <tissue evidence="3">Blood</tissue>
    </source>
</reference>
<keyword evidence="2" id="KW-0472">Membrane</keyword>
<feature type="region of interest" description="Disordered" evidence="1">
    <location>
        <begin position="160"/>
        <end position="185"/>
    </location>
</feature>
<keyword evidence="2" id="KW-0812">Transmembrane</keyword>
<proteinExistence type="predicted"/>
<gene>
    <name evidence="3" type="ORF">M9458_004016</name>
</gene>
<feature type="non-terminal residue" evidence="3">
    <location>
        <position position="1"/>
    </location>
</feature>
<dbReference type="AlphaFoldDB" id="A0ABD0RQS8"/>
<evidence type="ECO:0000256" key="2">
    <source>
        <dbReference type="SAM" id="Phobius"/>
    </source>
</evidence>
<dbReference type="Proteomes" id="UP001529510">
    <property type="component" value="Unassembled WGS sequence"/>
</dbReference>
<keyword evidence="4" id="KW-1185">Reference proteome</keyword>